<sequence length="76" mass="8869">MRRKKDEEDEEDEEEKKKERRTSTTDRDGDGQWSGGKTKRPPLIGVTRASGESHQPRLVQHFFRHLLALILVHFGN</sequence>
<evidence type="ECO:0000256" key="1">
    <source>
        <dbReference type="SAM" id="MobiDB-lite"/>
    </source>
</evidence>
<dbReference type="Proteomes" id="UP000324222">
    <property type="component" value="Unassembled WGS sequence"/>
</dbReference>
<dbReference type="AlphaFoldDB" id="A0A5B7I0Q9"/>
<keyword evidence="3" id="KW-1185">Reference proteome</keyword>
<protein>
    <submittedName>
        <fullName evidence="2">Uncharacterized protein</fullName>
    </submittedName>
</protein>
<name>A0A5B7I0Q9_PORTR</name>
<feature type="region of interest" description="Disordered" evidence="1">
    <location>
        <begin position="1"/>
        <end position="53"/>
    </location>
</feature>
<evidence type="ECO:0000313" key="2">
    <source>
        <dbReference type="EMBL" id="MPC75823.1"/>
    </source>
</evidence>
<accession>A0A5B7I0Q9</accession>
<organism evidence="2 3">
    <name type="scientific">Portunus trituberculatus</name>
    <name type="common">Swimming crab</name>
    <name type="synonym">Neptunus trituberculatus</name>
    <dbReference type="NCBI Taxonomy" id="210409"/>
    <lineage>
        <taxon>Eukaryota</taxon>
        <taxon>Metazoa</taxon>
        <taxon>Ecdysozoa</taxon>
        <taxon>Arthropoda</taxon>
        <taxon>Crustacea</taxon>
        <taxon>Multicrustacea</taxon>
        <taxon>Malacostraca</taxon>
        <taxon>Eumalacostraca</taxon>
        <taxon>Eucarida</taxon>
        <taxon>Decapoda</taxon>
        <taxon>Pleocyemata</taxon>
        <taxon>Brachyura</taxon>
        <taxon>Eubrachyura</taxon>
        <taxon>Portunoidea</taxon>
        <taxon>Portunidae</taxon>
        <taxon>Portuninae</taxon>
        <taxon>Portunus</taxon>
    </lineage>
</organism>
<gene>
    <name evidence="2" type="ORF">E2C01_070220</name>
</gene>
<dbReference type="EMBL" id="VSRR010041936">
    <property type="protein sequence ID" value="MPC75823.1"/>
    <property type="molecule type" value="Genomic_DNA"/>
</dbReference>
<comment type="caution">
    <text evidence="2">The sequence shown here is derived from an EMBL/GenBank/DDBJ whole genome shotgun (WGS) entry which is preliminary data.</text>
</comment>
<evidence type="ECO:0000313" key="3">
    <source>
        <dbReference type="Proteomes" id="UP000324222"/>
    </source>
</evidence>
<proteinExistence type="predicted"/>
<reference evidence="2 3" key="1">
    <citation type="submission" date="2019-05" db="EMBL/GenBank/DDBJ databases">
        <title>Another draft genome of Portunus trituberculatus and its Hox gene families provides insights of decapod evolution.</title>
        <authorList>
            <person name="Jeong J.-H."/>
            <person name="Song I."/>
            <person name="Kim S."/>
            <person name="Choi T."/>
            <person name="Kim D."/>
            <person name="Ryu S."/>
            <person name="Kim W."/>
        </authorList>
    </citation>
    <scope>NUCLEOTIDE SEQUENCE [LARGE SCALE GENOMIC DNA]</scope>
    <source>
        <tissue evidence="2">Muscle</tissue>
    </source>
</reference>
<feature type="compositionally biased region" description="Basic and acidic residues" evidence="1">
    <location>
        <begin position="15"/>
        <end position="30"/>
    </location>
</feature>